<evidence type="ECO:0000256" key="1">
    <source>
        <dbReference type="ARBA" id="ARBA00004141"/>
    </source>
</evidence>
<keyword evidence="7 10" id="KW-1133">Transmembrane helix</keyword>
<dbReference type="Gene3D" id="1.20.810.10">
    <property type="entry name" value="Cytochrome Bc1 Complex, Chain C"/>
    <property type="match status" value="1"/>
</dbReference>
<dbReference type="GeneID" id="15299037"/>
<feature type="transmembrane region" description="Helical" evidence="10">
    <location>
        <begin position="455"/>
        <end position="472"/>
    </location>
</feature>
<dbReference type="GO" id="GO:0022904">
    <property type="term" value="P:respiratory electron transport chain"/>
    <property type="evidence" value="ECO:0007669"/>
    <property type="project" value="InterPro"/>
</dbReference>
<feature type="transmembrane region" description="Helical" evidence="10">
    <location>
        <begin position="321"/>
        <end position="344"/>
    </location>
</feature>
<dbReference type="Pfam" id="PF13631">
    <property type="entry name" value="Cytochrom_B_N_2"/>
    <property type="match status" value="1"/>
</dbReference>
<dbReference type="SUPFAM" id="SSF81648">
    <property type="entry name" value="a domain/subunit of cytochrome bc1 complex (Ubiquinol-cytochrome c reductase)"/>
    <property type="match status" value="1"/>
</dbReference>
<feature type="transmembrane region" description="Helical" evidence="10">
    <location>
        <begin position="193"/>
        <end position="214"/>
    </location>
</feature>
<dbReference type="PROSITE" id="PS51003">
    <property type="entry name" value="CYTB_CTER"/>
    <property type="match status" value="1"/>
</dbReference>
<feature type="transmembrane region" description="Helical" evidence="10">
    <location>
        <begin position="389"/>
        <end position="406"/>
    </location>
</feature>
<dbReference type="HOGENOM" id="CLU_038033_0_0_2"/>
<dbReference type="GO" id="GO:0046872">
    <property type="term" value="F:metal ion binding"/>
    <property type="evidence" value="ECO:0007669"/>
    <property type="project" value="UniProtKB-KW"/>
</dbReference>
<dbReference type="InterPro" id="IPR036150">
    <property type="entry name" value="Cyt_b/b6_C_sf"/>
</dbReference>
<keyword evidence="5" id="KW-0479">Metal-binding</keyword>
<evidence type="ECO:0000256" key="10">
    <source>
        <dbReference type="SAM" id="Phobius"/>
    </source>
</evidence>
<keyword evidence="3" id="KW-0349">Heme</keyword>
<dbReference type="RefSeq" id="WP_015581686.1">
    <property type="nucleotide sequence ID" value="NC_021058.1"/>
</dbReference>
<evidence type="ECO:0000259" key="11">
    <source>
        <dbReference type="PROSITE" id="PS51002"/>
    </source>
</evidence>
<evidence type="ECO:0000256" key="8">
    <source>
        <dbReference type="ARBA" id="ARBA00023004"/>
    </source>
</evidence>
<evidence type="ECO:0000259" key="12">
    <source>
        <dbReference type="PROSITE" id="PS51003"/>
    </source>
</evidence>
<feature type="transmembrane region" description="Helical" evidence="10">
    <location>
        <begin position="427"/>
        <end position="449"/>
    </location>
</feature>
<dbReference type="AlphaFoldDB" id="M9UCR7"/>
<accession>M9UCR7</accession>
<evidence type="ECO:0000313" key="13">
    <source>
        <dbReference type="EMBL" id="AGJ63932.1"/>
    </source>
</evidence>
<dbReference type="FunFam" id="1.20.810.10:FF:000012">
    <property type="entry name" value="Cytochrome b/b6 domain protein"/>
    <property type="match status" value="1"/>
</dbReference>
<evidence type="ECO:0000256" key="6">
    <source>
        <dbReference type="ARBA" id="ARBA00022982"/>
    </source>
</evidence>
<evidence type="ECO:0000256" key="9">
    <source>
        <dbReference type="ARBA" id="ARBA00023136"/>
    </source>
</evidence>
<feature type="domain" description="Cytochrome b/b6 C-terminal region profile" evidence="12">
    <location>
        <begin position="230"/>
        <end position="416"/>
    </location>
</feature>
<organism>
    <name type="scientific">Saccharolobus islandicus LAL14/1</name>
    <dbReference type="NCBI Taxonomy" id="1241935"/>
    <lineage>
        <taxon>Archaea</taxon>
        <taxon>Thermoproteota</taxon>
        <taxon>Thermoprotei</taxon>
        <taxon>Sulfolobales</taxon>
        <taxon>Sulfolobaceae</taxon>
        <taxon>Saccharolobus</taxon>
    </lineage>
</organism>
<dbReference type="GO" id="GO:0016020">
    <property type="term" value="C:membrane"/>
    <property type="evidence" value="ECO:0007669"/>
    <property type="project" value="UniProtKB-SubCell"/>
</dbReference>
<evidence type="ECO:0000256" key="7">
    <source>
        <dbReference type="ARBA" id="ARBA00022989"/>
    </source>
</evidence>
<feature type="transmembrane region" description="Helical" evidence="10">
    <location>
        <begin position="118"/>
        <end position="138"/>
    </location>
</feature>
<gene>
    <name evidence="13" type="ORF">SiL_2499</name>
</gene>
<feature type="transmembrane region" description="Helical" evidence="10">
    <location>
        <begin position="79"/>
        <end position="98"/>
    </location>
</feature>
<dbReference type="InterPro" id="IPR027387">
    <property type="entry name" value="Cytb/b6-like_sf"/>
</dbReference>
<evidence type="ECO:0000313" key="14">
    <source>
        <dbReference type="Proteomes" id="UP000013006"/>
    </source>
</evidence>
<dbReference type="PROSITE" id="PS51002">
    <property type="entry name" value="CYTB_NTER"/>
    <property type="match status" value="1"/>
</dbReference>
<sequence>MGEEKKGIIDTIIDRVGVTEAPLFKTPDYMYNLSYWLGAMVSAAFIYTVITGLFLLMYYQPAFAYQSTQSIISSVPYGPVLLFSHLYGSYIMIILAYIHMFRNFYKGAYKKPRELQWITGVILLLLTLGASFFGYSLVSDVLGVNAIDIGDQLLVGTGIPGATTIVGWLFGPGGSAALSSDPLVRSELFDRLLGWHILLVFLLGALFLFHFMLAERYGMTPSAKDKPKVPAYYTKEEQQRFNEWWPRNFVYMLSVVLLTWGIILFVPNLLANINGLPIVINPYPAPQAGSPESTSVQPFPPWFFLFLYKFVDFLLPNGMPITPILVLAVLIIGLLVLIFLPFLDPSDDLRVTRRKFWTWIVSTLAVYLIELSVWGYLEPGVPVPFSQEIEYLGLPLIVIGILVYLWPVKQNNTPITRTETKVIKMNITPMEILLASVSALSLAGTFVNFLEFPTIINGIILIPVGLFTLYMLRRVAAFIVGKKPVAAVGSSVAASWNKKAAFYGIVIIFIISLFLLGLMWTLPSIGPQSTYAGMDLGVILMLWGMAVQLYHYEIYVK</sequence>
<dbReference type="Proteomes" id="UP000013006">
    <property type="component" value="Chromosome"/>
</dbReference>
<feature type="transmembrane region" description="Helical" evidence="10">
    <location>
        <begin position="356"/>
        <end position="377"/>
    </location>
</feature>
<feature type="transmembrane region" description="Helical" evidence="10">
    <location>
        <begin position="35"/>
        <end position="59"/>
    </location>
</feature>
<keyword evidence="9 10" id="KW-0472">Membrane</keyword>
<dbReference type="InterPro" id="IPR005798">
    <property type="entry name" value="Cyt_b/b6_C"/>
</dbReference>
<dbReference type="PANTHER" id="PTHR19271:SF16">
    <property type="entry name" value="CYTOCHROME B"/>
    <property type="match status" value="1"/>
</dbReference>
<dbReference type="GO" id="GO:0009055">
    <property type="term" value="F:electron transfer activity"/>
    <property type="evidence" value="ECO:0007669"/>
    <property type="project" value="InterPro"/>
</dbReference>
<dbReference type="GO" id="GO:0016491">
    <property type="term" value="F:oxidoreductase activity"/>
    <property type="evidence" value="ECO:0007669"/>
    <property type="project" value="InterPro"/>
</dbReference>
<dbReference type="InterPro" id="IPR005797">
    <property type="entry name" value="Cyt_b/b6_N"/>
</dbReference>
<dbReference type="InterPro" id="IPR016174">
    <property type="entry name" value="Di-haem_cyt_TM"/>
</dbReference>
<dbReference type="KEGG" id="sic:SiL_2499"/>
<dbReference type="EMBL" id="CP003928">
    <property type="protein sequence ID" value="AGJ63932.1"/>
    <property type="molecule type" value="Genomic_DNA"/>
</dbReference>
<dbReference type="PANTHER" id="PTHR19271">
    <property type="entry name" value="CYTOCHROME B"/>
    <property type="match status" value="1"/>
</dbReference>
<keyword evidence="4 10" id="KW-0812">Transmembrane</keyword>
<keyword evidence="2" id="KW-0813">Transport</keyword>
<feature type="domain" description="Cytochrome b/b6 N-terminal region profile" evidence="11">
    <location>
        <begin position="1"/>
        <end position="223"/>
    </location>
</feature>
<keyword evidence="6" id="KW-0249">Electron transport</keyword>
<comment type="subcellular location">
    <subcellularLocation>
        <location evidence="1">Membrane</location>
        <topology evidence="1">Multi-pass membrane protein</topology>
    </subcellularLocation>
</comment>
<name>M9UCR7_SACIS</name>
<evidence type="ECO:0000256" key="2">
    <source>
        <dbReference type="ARBA" id="ARBA00022448"/>
    </source>
</evidence>
<protein>
    <submittedName>
        <fullName evidence="13">Cytochrome b subunit of the bc complex</fullName>
    </submittedName>
</protein>
<evidence type="ECO:0000256" key="4">
    <source>
        <dbReference type="ARBA" id="ARBA00022692"/>
    </source>
</evidence>
<dbReference type="NCBIfam" id="NF041076">
    <property type="entry name" value="cyt_b_SoxC"/>
    <property type="match status" value="1"/>
</dbReference>
<dbReference type="SUPFAM" id="SSF81342">
    <property type="entry name" value="Transmembrane di-heme cytochromes"/>
    <property type="match status" value="1"/>
</dbReference>
<evidence type="ECO:0000256" key="5">
    <source>
        <dbReference type="ARBA" id="ARBA00022723"/>
    </source>
</evidence>
<feature type="transmembrane region" description="Helical" evidence="10">
    <location>
        <begin position="249"/>
        <end position="270"/>
    </location>
</feature>
<reference evidence="13 14" key="1">
    <citation type="journal article" date="2013" name="Open Biol.">
        <title>Genomics and genetics of Sulfolobus islandicus LAL14/1, a model hyperthermophilic archaeon.</title>
        <authorList>
            <person name="Jaubert C."/>
            <person name="Danioux C."/>
            <person name="Oberto J."/>
            <person name="Cortez D."/>
            <person name="Bize A."/>
            <person name="Krupovic M."/>
            <person name="She Q."/>
            <person name="Forterre P."/>
            <person name="Prangishvili D."/>
            <person name="Sezonov G."/>
        </authorList>
    </citation>
    <scope>NUCLEOTIDE SEQUENCE [LARGE SCALE GENOMIC DNA]</scope>
    <source>
        <strain evidence="13">LAL14/1</strain>
    </source>
</reference>
<keyword evidence="8" id="KW-0408">Iron</keyword>
<feature type="transmembrane region" description="Helical" evidence="10">
    <location>
        <begin position="532"/>
        <end position="552"/>
    </location>
</feature>
<feature type="transmembrane region" description="Helical" evidence="10">
    <location>
        <begin position="500"/>
        <end position="520"/>
    </location>
</feature>
<proteinExistence type="predicted"/>
<evidence type="ECO:0000256" key="3">
    <source>
        <dbReference type="ARBA" id="ARBA00022617"/>
    </source>
</evidence>
<dbReference type="InterPro" id="IPR053595">
    <property type="entry name" value="Cytochrome_b-type_ET"/>
</dbReference>